<proteinExistence type="predicted"/>
<reference evidence="1 2" key="1">
    <citation type="submission" date="2018-02" db="EMBL/GenBank/DDBJ databases">
        <title>Draft genome of wild Prunus yedoensis var. nudiflora.</title>
        <authorList>
            <person name="Baek S."/>
            <person name="Kim J.-H."/>
            <person name="Choi K."/>
            <person name="Kim G.-B."/>
            <person name="Cho A."/>
            <person name="Jang H."/>
            <person name="Shin C.-H."/>
            <person name="Yu H.-J."/>
            <person name="Mun J.-H."/>
        </authorList>
    </citation>
    <scope>NUCLEOTIDE SEQUENCE [LARGE SCALE GENOMIC DNA]</scope>
    <source>
        <strain evidence="2">cv. Jeju island</strain>
        <tissue evidence="1">Leaf</tissue>
    </source>
</reference>
<protein>
    <recommendedName>
        <fullName evidence="3">Myb-like domain-containing protein</fullName>
    </recommendedName>
</protein>
<dbReference type="STRING" id="2094558.A0A314UMN4"/>
<sequence>MIKPEKLKKGNIWSRDCIPPPDFWLSQEDAILCAVVHEYGPYWSLVSDILYGMTAGGFYRGRYRHPVHCCERFRELIQRYVLSTPDNPNYEKVNNIGSGKALLRVTEDNIRMLLNVAAEQPNREFVIQKHFTALLSSVWKVTSRKDRRKNLHHPGMTSMKERTERMKLSTFGHGTKLIAAALNDASSRQEDGKHFVPTWGKIHQRMQSVSDSDPLPLLSQATEDHHLRKSSNDQCEDSCDVNLAENRFRTATRTCIEDTMGWAASAFPTNDIRSRSVSKLPTTGKHKLVFSDSVRPSKSKIRKSSVEHGETRSFISEQVFQPLPMAAPMNPIPRFDLNMPVNEDVAIDDLEDNSCSYIDDSLLEMEDFGVLPHEYVPGLIGDLDDELLPEYIDIG</sequence>
<dbReference type="OrthoDB" id="372624at2759"/>
<keyword evidence="2" id="KW-1185">Reference proteome</keyword>
<dbReference type="EMBL" id="PJQY01003300">
    <property type="protein sequence ID" value="PQM38621.1"/>
    <property type="molecule type" value="Genomic_DNA"/>
</dbReference>
<accession>A0A314UMN4</accession>
<dbReference type="AlphaFoldDB" id="A0A314UMN4"/>
<evidence type="ECO:0000313" key="1">
    <source>
        <dbReference type="EMBL" id="PQM38621.1"/>
    </source>
</evidence>
<gene>
    <name evidence="1" type="ORF">Pyn_06450</name>
</gene>
<name>A0A314UMN4_PRUYE</name>
<organism evidence="1 2">
    <name type="scientific">Prunus yedoensis var. nudiflora</name>
    <dbReference type="NCBI Taxonomy" id="2094558"/>
    <lineage>
        <taxon>Eukaryota</taxon>
        <taxon>Viridiplantae</taxon>
        <taxon>Streptophyta</taxon>
        <taxon>Embryophyta</taxon>
        <taxon>Tracheophyta</taxon>
        <taxon>Spermatophyta</taxon>
        <taxon>Magnoliopsida</taxon>
        <taxon>eudicotyledons</taxon>
        <taxon>Gunneridae</taxon>
        <taxon>Pentapetalae</taxon>
        <taxon>rosids</taxon>
        <taxon>fabids</taxon>
        <taxon>Rosales</taxon>
        <taxon>Rosaceae</taxon>
        <taxon>Amygdaloideae</taxon>
        <taxon>Amygdaleae</taxon>
        <taxon>Prunus</taxon>
    </lineage>
</organism>
<evidence type="ECO:0000313" key="2">
    <source>
        <dbReference type="Proteomes" id="UP000250321"/>
    </source>
</evidence>
<evidence type="ECO:0008006" key="3">
    <source>
        <dbReference type="Google" id="ProtNLM"/>
    </source>
</evidence>
<comment type="caution">
    <text evidence="1">The sequence shown here is derived from an EMBL/GenBank/DDBJ whole genome shotgun (WGS) entry which is preliminary data.</text>
</comment>
<dbReference type="Proteomes" id="UP000250321">
    <property type="component" value="Unassembled WGS sequence"/>
</dbReference>